<keyword evidence="4" id="KW-1185">Reference proteome</keyword>
<evidence type="ECO:0000313" key="4">
    <source>
        <dbReference type="Proteomes" id="UP001149165"/>
    </source>
</evidence>
<comment type="caution">
    <text evidence="3">The sequence shown here is derived from an EMBL/GenBank/DDBJ whole genome shotgun (WGS) entry which is preliminary data.</text>
</comment>
<reference evidence="3" key="1">
    <citation type="submission" date="2022-11" db="EMBL/GenBank/DDBJ databases">
        <authorList>
            <person name="Petersen C."/>
        </authorList>
    </citation>
    <scope>NUCLEOTIDE SEQUENCE</scope>
    <source>
        <strain evidence="3">IBT 30069</strain>
    </source>
</reference>
<gene>
    <name evidence="3" type="ORF">N7456_007583</name>
</gene>
<feature type="region of interest" description="Disordered" evidence="1">
    <location>
        <begin position="49"/>
        <end position="68"/>
    </location>
</feature>
<accession>A0A9W9FBD2</accession>
<keyword evidence="2" id="KW-0732">Signal</keyword>
<reference evidence="3" key="2">
    <citation type="journal article" date="2023" name="IMA Fungus">
        <title>Comparative genomic study of the Penicillium genus elucidates a diverse pangenome and 15 lateral gene transfer events.</title>
        <authorList>
            <person name="Petersen C."/>
            <person name="Sorensen T."/>
            <person name="Nielsen M.R."/>
            <person name="Sondergaard T.E."/>
            <person name="Sorensen J.L."/>
            <person name="Fitzpatrick D.A."/>
            <person name="Frisvad J.C."/>
            <person name="Nielsen K.L."/>
        </authorList>
    </citation>
    <scope>NUCLEOTIDE SEQUENCE</scope>
    <source>
        <strain evidence="3">IBT 30069</strain>
    </source>
</reference>
<dbReference type="OrthoDB" id="10315722at2759"/>
<feature type="chain" id="PRO_5040945943" evidence="2">
    <location>
        <begin position="19"/>
        <end position="68"/>
    </location>
</feature>
<evidence type="ECO:0000256" key="2">
    <source>
        <dbReference type="SAM" id="SignalP"/>
    </source>
</evidence>
<name>A0A9W9FBD2_9EURO</name>
<evidence type="ECO:0000313" key="3">
    <source>
        <dbReference type="EMBL" id="KAJ5096862.1"/>
    </source>
</evidence>
<dbReference type="Proteomes" id="UP001149165">
    <property type="component" value="Unassembled WGS sequence"/>
</dbReference>
<dbReference type="AlphaFoldDB" id="A0A9W9FBD2"/>
<dbReference type="EMBL" id="JAPQKH010000005">
    <property type="protein sequence ID" value="KAJ5096862.1"/>
    <property type="molecule type" value="Genomic_DNA"/>
</dbReference>
<feature type="signal peptide" evidence="2">
    <location>
        <begin position="1"/>
        <end position="18"/>
    </location>
</feature>
<sequence length="68" mass="7272">MKFTQVIAFSTLLLGVCALPETEGNAPSKVARFAQPETEGNAPSKVARFAQPETEGNAPSKVARHVQF</sequence>
<organism evidence="3 4">
    <name type="scientific">Penicillium angulare</name>
    <dbReference type="NCBI Taxonomy" id="116970"/>
    <lineage>
        <taxon>Eukaryota</taxon>
        <taxon>Fungi</taxon>
        <taxon>Dikarya</taxon>
        <taxon>Ascomycota</taxon>
        <taxon>Pezizomycotina</taxon>
        <taxon>Eurotiomycetes</taxon>
        <taxon>Eurotiomycetidae</taxon>
        <taxon>Eurotiales</taxon>
        <taxon>Aspergillaceae</taxon>
        <taxon>Penicillium</taxon>
    </lineage>
</organism>
<protein>
    <submittedName>
        <fullName evidence="3">Uncharacterized protein</fullName>
    </submittedName>
</protein>
<proteinExistence type="predicted"/>
<evidence type="ECO:0000256" key="1">
    <source>
        <dbReference type="SAM" id="MobiDB-lite"/>
    </source>
</evidence>